<name>A0A2V3J1F7_9FLOR</name>
<dbReference type="AlphaFoldDB" id="A0A2V3J1F7"/>
<evidence type="ECO:0000313" key="2">
    <source>
        <dbReference type="EMBL" id="PXF48251.1"/>
    </source>
</evidence>
<gene>
    <name evidence="2" type="ORF">BWQ96_01940</name>
</gene>
<evidence type="ECO:0000256" key="1">
    <source>
        <dbReference type="SAM" id="Phobius"/>
    </source>
</evidence>
<proteinExistence type="predicted"/>
<feature type="transmembrane region" description="Helical" evidence="1">
    <location>
        <begin position="328"/>
        <end position="347"/>
    </location>
</feature>
<accession>A0A2V3J1F7</accession>
<sequence>MDTLTSLRQRAQAVKNSLDEIHTDIRRSTPSSATHCHSAGGSATPALRFLAASFEKVEPIAESIAHAISWSWTTLHRYHGEDALLAMYGVLLVFFGGVYMTLVACFEAAYQFGWQRIKKALQALYIEWSKARRALLKHSKIDDNRDGIADVKQMDATQLAMRRMVVLSRSVDPEQVSAALEGVCMATVAILATVRVRFGRALTIGTAIGDVLHDTLSGLSTRLLRYALSEEYEKWIPVLNRYGFRYVGVCMGWMMVRLVTALYAAMRGSVLLTRAVQSYLVRHGYVRRQAVEVEQGSARMIALCGALAATGVYWQLSGSFTVGFPLNVILVPVTVAEGVVTFVVAAAG</sequence>
<keyword evidence="1" id="KW-1133">Transmembrane helix</keyword>
<feature type="transmembrane region" description="Helical" evidence="1">
    <location>
        <begin position="244"/>
        <end position="266"/>
    </location>
</feature>
<evidence type="ECO:0000313" key="3">
    <source>
        <dbReference type="Proteomes" id="UP000247409"/>
    </source>
</evidence>
<keyword evidence="3" id="KW-1185">Reference proteome</keyword>
<keyword evidence="1" id="KW-0472">Membrane</keyword>
<dbReference type="OrthoDB" id="10267325at2759"/>
<dbReference type="Proteomes" id="UP000247409">
    <property type="component" value="Unassembled WGS sequence"/>
</dbReference>
<comment type="caution">
    <text evidence="2">The sequence shown here is derived from an EMBL/GenBank/DDBJ whole genome shotgun (WGS) entry which is preliminary data.</text>
</comment>
<organism evidence="2 3">
    <name type="scientific">Gracilariopsis chorda</name>
    <dbReference type="NCBI Taxonomy" id="448386"/>
    <lineage>
        <taxon>Eukaryota</taxon>
        <taxon>Rhodophyta</taxon>
        <taxon>Florideophyceae</taxon>
        <taxon>Rhodymeniophycidae</taxon>
        <taxon>Gracilariales</taxon>
        <taxon>Gracilariaceae</taxon>
        <taxon>Gracilariopsis</taxon>
    </lineage>
</organism>
<protein>
    <submittedName>
        <fullName evidence="2">Uncharacterized protein</fullName>
    </submittedName>
</protein>
<keyword evidence="1" id="KW-0812">Transmembrane</keyword>
<reference evidence="2 3" key="1">
    <citation type="journal article" date="2018" name="Mol. Biol. Evol.">
        <title>Analysis of the draft genome of the red seaweed Gracilariopsis chorda provides insights into genome size evolution in Rhodophyta.</title>
        <authorList>
            <person name="Lee J."/>
            <person name="Yang E.C."/>
            <person name="Graf L."/>
            <person name="Yang J.H."/>
            <person name="Qiu H."/>
            <person name="Zel Zion U."/>
            <person name="Chan C.X."/>
            <person name="Stephens T.G."/>
            <person name="Weber A.P.M."/>
            <person name="Boo G.H."/>
            <person name="Boo S.M."/>
            <person name="Kim K.M."/>
            <person name="Shin Y."/>
            <person name="Jung M."/>
            <person name="Lee S.J."/>
            <person name="Yim H.S."/>
            <person name="Lee J.H."/>
            <person name="Bhattacharya D."/>
            <person name="Yoon H.S."/>
        </authorList>
    </citation>
    <scope>NUCLEOTIDE SEQUENCE [LARGE SCALE GENOMIC DNA]</scope>
    <source>
        <strain evidence="2 3">SKKU-2015</strain>
        <tissue evidence="2">Whole body</tissue>
    </source>
</reference>
<feature type="transmembrane region" description="Helical" evidence="1">
    <location>
        <begin position="85"/>
        <end position="110"/>
    </location>
</feature>
<dbReference type="EMBL" id="NBIV01000015">
    <property type="protein sequence ID" value="PXF48251.1"/>
    <property type="molecule type" value="Genomic_DNA"/>
</dbReference>